<organism evidence="5 6">
    <name type="scientific">Hymenobacter citatus</name>
    <dbReference type="NCBI Taxonomy" id="2763506"/>
    <lineage>
        <taxon>Bacteria</taxon>
        <taxon>Pseudomonadati</taxon>
        <taxon>Bacteroidota</taxon>
        <taxon>Cytophagia</taxon>
        <taxon>Cytophagales</taxon>
        <taxon>Hymenobacteraceae</taxon>
        <taxon>Hymenobacter</taxon>
    </lineage>
</organism>
<evidence type="ECO:0000259" key="4">
    <source>
        <dbReference type="PROSITE" id="PS01124"/>
    </source>
</evidence>
<comment type="caution">
    <text evidence="5">The sequence shown here is derived from an EMBL/GenBank/DDBJ whole genome shotgun (WGS) entry which is preliminary data.</text>
</comment>
<evidence type="ECO:0000313" key="6">
    <source>
        <dbReference type="Proteomes" id="UP000622017"/>
    </source>
</evidence>
<dbReference type="Gene3D" id="1.10.10.60">
    <property type="entry name" value="Homeodomain-like"/>
    <property type="match status" value="1"/>
</dbReference>
<evidence type="ECO:0000256" key="2">
    <source>
        <dbReference type="ARBA" id="ARBA00023125"/>
    </source>
</evidence>
<keyword evidence="2" id="KW-0238">DNA-binding</keyword>
<dbReference type="PROSITE" id="PS01124">
    <property type="entry name" value="HTH_ARAC_FAMILY_2"/>
    <property type="match status" value="1"/>
</dbReference>
<dbReference type="EMBL" id="JACSCY010000022">
    <property type="protein sequence ID" value="MBC6613079.1"/>
    <property type="molecule type" value="Genomic_DNA"/>
</dbReference>
<keyword evidence="3" id="KW-0804">Transcription</keyword>
<dbReference type="Pfam" id="PF20240">
    <property type="entry name" value="DUF6597"/>
    <property type="match status" value="1"/>
</dbReference>
<feature type="domain" description="HTH araC/xylS-type" evidence="4">
    <location>
        <begin position="150"/>
        <end position="244"/>
    </location>
</feature>
<accession>A0ABR7MQ88</accession>
<protein>
    <submittedName>
        <fullName evidence="5">AraC family transcriptional regulator</fullName>
    </submittedName>
</protein>
<dbReference type="InterPro" id="IPR050204">
    <property type="entry name" value="AraC_XylS_family_regulators"/>
</dbReference>
<dbReference type="Pfam" id="PF12833">
    <property type="entry name" value="HTH_18"/>
    <property type="match status" value="1"/>
</dbReference>
<sequence>MPTNDAAMTLGLAYQVAQPDVTLAFLVESFWLLTTTAETDHPILLLPDGRIDVLFSYSRTQPFHVSLMGLSTVAEQTILAAGTVIGAVSLRLPAAEYLLQTRMADLLNGMRLLASDFWGIAPTDLTDFEQFCAKLTATLRGLLPPAIDLRKQRLFVQIYASDGALPVHTLAAQSGWSSRQINRYFQEYFGLSLKAYCAMLRFRAAFPQLKAGRLFPDQHFADQAHFIREVRKFAGVRPSELARNRDGRFIQFSAWPAP</sequence>
<dbReference type="RefSeq" id="WP_187321295.1">
    <property type="nucleotide sequence ID" value="NZ_JACSCY010000022.1"/>
</dbReference>
<evidence type="ECO:0000256" key="1">
    <source>
        <dbReference type="ARBA" id="ARBA00023015"/>
    </source>
</evidence>
<dbReference type="InterPro" id="IPR018060">
    <property type="entry name" value="HTH_AraC"/>
</dbReference>
<dbReference type="PANTHER" id="PTHR46796">
    <property type="entry name" value="HTH-TYPE TRANSCRIPTIONAL ACTIVATOR RHAS-RELATED"/>
    <property type="match status" value="1"/>
</dbReference>
<reference evidence="5 6" key="1">
    <citation type="submission" date="2020-08" db="EMBL/GenBank/DDBJ databases">
        <title>Hymenobacter sp.</title>
        <authorList>
            <person name="Kim M.K."/>
        </authorList>
    </citation>
    <scope>NUCLEOTIDE SEQUENCE [LARGE SCALE GENOMIC DNA]</scope>
    <source>
        <strain evidence="5 6">BT507</strain>
    </source>
</reference>
<name>A0ABR7MQ88_9BACT</name>
<evidence type="ECO:0000313" key="5">
    <source>
        <dbReference type="EMBL" id="MBC6613079.1"/>
    </source>
</evidence>
<keyword evidence="6" id="KW-1185">Reference proteome</keyword>
<gene>
    <name evidence="5" type="ORF">H8B15_19305</name>
</gene>
<dbReference type="InterPro" id="IPR046532">
    <property type="entry name" value="DUF6597"/>
</dbReference>
<proteinExistence type="predicted"/>
<dbReference type="Proteomes" id="UP000622017">
    <property type="component" value="Unassembled WGS sequence"/>
</dbReference>
<keyword evidence="1" id="KW-0805">Transcription regulation</keyword>
<dbReference type="PANTHER" id="PTHR46796:SF15">
    <property type="entry name" value="BLL1074 PROTEIN"/>
    <property type="match status" value="1"/>
</dbReference>
<dbReference type="SMART" id="SM00342">
    <property type="entry name" value="HTH_ARAC"/>
    <property type="match status" value="1"/>
</dbReference>
<evidence type="ECO:0000256" key="3">
    <source>
        <dbReference type="ARBA" id="ARBA00023163"/>
    </source>
</evidence>